<name>A0ACC1CGP9_9NEOP</name>
<accession>A0ACC1CGP9</accession>
<keyword evidence="2" id="KW-1185">Reference proteome</keyword>
<sequence>MNNKKISKNPSLAYTSNPDYRKPPKIANPYLQCLGAPHIDSFNYMVTDGLKAAIEDLIPSQFLLPSGEKVKITIDEAAFAKPSVPMDTVGVKNQKVLPTECRQRAATYRGDFKIRVTFDIDGRCMTMDRSLGSLPVMIKSKICHLADLSPEELVEQNEHADEWGGYFIIKGHERLARMLLVTRRNYPVAIKRSGWKMRGNLFSDYGVLIRCVTQDQTSTNNVLHFLTNGSCKIMFSYRKMMYYAPLLLIMKCLVDWSDHHIYRMLLHGKKNDLYYVNCIQNMLRELHEEGLHTSEECRSYLGRMFRQKLYDLPSWSTDLDAADFLINRCVMIHLKNHKDKFHSLVFMAQKLYDLVQNKCKVEGADAVMMQELMVGGHLYLQVLKERLQALINVMRMQILKKATTTKSFSLGQKELQQIIKSAGNLEQKMETFLATGNAPSNNVNLSQYKGLTIVAENINRMRYMSHFKSIHRGSFFMEMRTTEARQLLPDAWGFVCPVHTPDGAPCGLLNHLTMTAQVTQQPDHKLVEELPRVLEKCGLEPISSVSQTPLSRDVYKYPVFLDGRLIGYLGEDTVDNSTAYLRTLKIKGEVVPITTEIVVIPKKQICSQYAGVFLMTSEARMMRPVINLSTGQLELIGTMEQLYLDIAVTSSEIYKGKTTHLELSKSAFMSNLAQLVPMPDCNQSPRNMYQCQMGKQTMGTPIHTWATNAETKLYRLQTPATPLFRPTHYDNIGLDDYPCGTNAIVAVISYTGYDMEDAMIINKSAYERGFAAGFVYKSDFIELNHPLSYFSRDNTKPDLLKFIDDDGLPAVGARVQPEDPFYCYFDGEKSQYMVSKYHGKEEVIVDSVRLCGDFSSKPLKKACIMLRIQRNPTVGDKFASRAGQKGICSQKWAAEDLPFTESGLIPDILFNPHGFPSRMTIAMMIECMAGKAGSLHGHVHDATPFRFNEKDTAIDYFGRLLELGGYNYYGTERMYSGVDGREMTADIFFGVIHYQRLRHMVSDKWQVRTTGAMDALTRQPVKGRRRGGGVRLGEMERDALISHGASFLLQDRLFHCSDKSEAIICTKCGTLLGPIIGATDGKDSCRLCGEGNLVSVAIPYIFKFFVTQLACVNINVRINCTGQLT</sequence>
<proteinExistence type="predicted"/>
<reference evidence="1 2" key="1">
    <citation type="journal article" date="2021" name="Front. Genet.">
        <title>Chromosome-Level Genome Assembly Reveals Significant Gene Expansion in the Toll and IMD Signaling Pathways of Dendrolimus kikuchii.</title>
        <authorList>
            <person name="Zhou J."/>
            <person name="Wu P."/>
            <person name="Xiong Z."/>
            <person name="Liu N."/>
            <person name="Zhao N."/>
            <person name="Ji M."/>
            <person name="Qiu Y."/>
            <person name="Yang B."/>
        </authorList>
    </citation>
    <scope>NUCLEOTIDE SEQUENCE [LARGE SCALE GENOMIC DNA]</scope>
    <source>
        <strain evidence="1">Ann1</strain>
    </source>
</reference>
<evidence type="ECO:0000313" key="1">
    <source>
        <dbReference type="EMBL" id="KAJ0170749.1"/>
    </source>
</evidence>
<gene>
    <name evidence="1" type="ORF">K1T71_013521</name>
</gene>
<comment type="caution">
    <text evidence="1">The sequence shown here is derived from an EMBL/GenBank/DDBJ whole genome shotgun (WGS) entry which is preliminary data.</text>
</comment>
<evidence type="ECO:0000313" key="2">
    <source>
        <dbReference type="Proteomes" id="UP000824533"/>
    </source>
</evidence>
<protein>
    <submittedName>
        <fullName evidence="1">Uncharacterized protein</fullName>
    </submittedName>
</protein>
<dbReference type="EMBL" id="CM034412">
    <property type="protein sequence ID" value="KAJ0170749.1"/>
    <property type="molecule type" value="Genomic_DNA"/>
</dbReference>
<dbReference type="Proteomes" id="UP000824533">
    <property type="component" value="Linkage Group LG26"/>
</dbReference>
<organism evidence="1 2">
    <name type="scientific">Dendrolimus kikuchii</name>
    <dbReference type="NCBI Taxonomy" id="765133"/>
    <lineage>
        <taxon>Eukaryota</taxon>
        <taxon>Metazoa</taxon>
        <taxon>Ecdysozoa</taxon>
        <taxon>Arthropoda</taxon>
        <taxon>Hexapoda</taxon>
        <taxon>Insecta</taxon>
        <taxon>Pterygota</taxon>
        <taxon>Neoptera</taxon>
        <taxon>Endopterygota</taxon>
        <taxon>Lepidoptera</taxon>
        <taxon>Glossata</taxon>
        <taxon>Ditrysia</taxon>
        <taxon>Bombycoidea</taxon>
        <taxon>Lasiocampidae</taxon>
        <taxon>Dendrolimus</taxon>
    </lineage>
</organism>